<protein>
    <recommendedName>
        <fullName evidence="3 8">Histidinol-phosphatase</fullName>
        <shortName evidence="8">HolPase</shortName>
        <ecNumber evidence="3 8">3.1.3.15</ecNumber>
    </recommendedName>
</protein>
<evidence type="ECO:0000313" key="10">
    <source>
        <dbReference type="EMBL" id="MFC0473238.1"/>
    </source>
</evidence>
<dbReference type="PANTHER" id="PTHR21039:SF0">
    <property type="entry name" value="HISTIDINOL-PHOSPHATASE"/>
    <property type="match status" value="1"/>
</dbReference>
<reference evidence="10 11" key="1">
    <citation type="submission" date="2024-09" db="EMBL/GenBank/DDBJ databases">
        <authorList>
            <person name="Sun Q."/>
            <person name="Mori K."/>
        </authorList>
    </citation>
    <scope>NUCLEOTIDE SEQUENCE [LARGE SCALE GENOMIC DNA]</scope>
    <source>
        <strain evidence="10 11">NCAIM B.02610</strain>
    </source>
</reference>
<comment type="catalytic activity">
    <reaction evidence="7 8">
        <text>L-histidinol phosphate + H2O = L-histidinol + phosphate</text>
        <dbReference type="Rhea" id="RHEA:14465"/>
        <dbReference type="ChEBI" id="CHEBI:15377"/>
        <dbReference type="ChEBI" id="CHEBI:43474"/>
        <dbReference type="ChEBI" id="CHEBI:57699"/>
        <dbReference type="ChEBI" id="CHEBI:57980"/>
        <dbReference type="EC" id="3.1.3.15"/>
    </reaction>
</comment>
<dbReference type="InterPro" id="IPR010140">
    <property type="entry name" value="Histidinol_P_phosphatase_HisJ"/>
</dbReference>
<dbReference type="PANTHER" id="PTHR21039">
    <property type="entry name" value="HISTIDINOL PHOSPHATASE-RELATED"/>
    <property type="match status" value="1"/>
</dbReference>
<dbReference type="Proteomes" id="UP001589838">
    <property type="component" value="Unassembled WGS sequence"/>
</dbReference>
<evidence type="ECO:0000256" key="8">
    <source>
        <dbReference type="RuleBase" id="RU366003"/>
    </source>
</evidence>
<keyword evidence="11" id="KW-1185">Reference proteome</keyword>
<gene>
    <name evidence="10" type="primary">hisJ</name>
    <name evidence="10" type="ORF">ACFFHM_22740</name>
</gene>
<dbReference type="CDD" id="cd12110">
    <property type="entry name" value="PHP_HisPPase_Hisj_like"/>
    <property type="match status" value="1"/>
</dbReference>
<dbReference type="RefSeq" id="WP_335960005.1">
    <property type="nucleotide sequence ID" value="NZ_JAXBLX010000008.1"/>
</dbReference>
<comment type="similarity">
    <text evidence="2 8">Belongs to the PHP hydrolase family. HisK subfamily.</text>
</comment>
<comment type="caution">
    <text evidence="10">The sequence shown here is derived from an EMBL/GenBank/DDBJ whole genome shotgun (WGS) entry which is preliminary data.</text>
</comment>
<comment type="pathway">
    <text evidence="1 8">Amino-acid biosynthesis; L-histidine biosynthesis; L-histidine from 5-phospho-alpha-D-ribose 1-diphosphate: step 8/9.</text>
</comment>
<evidence type="ECO:0000313" key="11">
    <source>
        <dbReference type="Proteomes" id="UP001589838"/>
    </source>
</evidence>
<evidence type="ECO:0000256" key="7">
    <source>
        <dbReference type="ARBA" id="ARBA00049158"/>
    </source>
</evidence>
<keyword evidence="4 8" id="KW-0028">Amino-acid biosynthesis</keyword>
<accession>A0ABV6KIU4</accession>
<dbReference type="InterPro" id="IPR004013">
    <property type="entry name" value="PHP_dom"/>
</dbReference>
<evidence type="ECO:0000256" key="5">
    <source>
        <dbReference type="ARBA" id="ARBA00022801"/>
    </source>
</evidence>
<evidence type="ECO:0000259" key="9">
    <source>
        <dbReference type="Pfam" id="PF02811"/>
    </source>
</evidence>
<evidence type="ECO:0000256" key="2">
    <source>
        <dbReference type="ARBA" id="ARBA00009152"/>
    </source>
</evidence>
<dbReference type="GO" id="GO:0004401">
    <property type="term" value="F:histidinol-phosphatase activity"/>
    <property type="evidence" value="ECO:0007669"/>
    <property type="project" value="UniProtKB-EC"/>
</dbReference>
<sequence>MVIIHDGHVHSPYCPHGSKDSLHKYCEAAIENQIQGITFAEHAPLPPSFVDPTPQKDSAMSRAFLEDYIKEVQAIKQFYKGKLNVYLGLEIDFIEGFEKEISDFLNEVGPVLDDSILSVHFLKVASDYLCIDYSPEVFGDAIVRLGSVEAVYKLYYDTVAKSIETDLGPFHPKRIGHITLARKFHKKFPISSPFTDETLDILKKIKKKGYELDYNGAGCIKPLCREPYPSNVIIDQAISLDIPLVYGSDAHQASSLLSGYQQLSPNASLKKPQILL</sequence>
<dbReference type="NCBIfam" id="TIGR01856">
    <property type="entry name" value="hisJ_fam"/>
    <property type="match status" value="1"/>
</dbReference>
<feature type="domain" description="PHP" evidence="9">
    <location>
        <begin position="6"/>
        <end position="215"/>
    </location>
</feature>
<keyword evidence="5 8" id="KW-0378">Hydrolase</keyword>
<dbReference type="Pfam" id="PF02811">
    <property type="entry name" value="PHP"/>
    <property type="match status" value="1"/>
</dbReference>
<proteinExistence type="inferred from homology"/>
<dbReference type="EMBL" id="JBHLUX010000092">
    <property type="protein sequence ID" value="MFC0473238.1"/>
    <property type="molecule type" value="Genomic_DNA"/>
</dbReference>
<evidence type="ECO:0000256" key="3">
    <source>
        <dbReference type="ARBA" id="ARBA00013085"/>
    </source>
</evidence>
<dbReference type="NCBIfam" id="NF005996">
    <property type="entry name" value="PRK08123.1"/>
    <property type="match status" value="1"/>
</dbReference>
<evidence type="ECO:0000256" key="1">
    <source>
        <dbReference type="ARBA" id="ARBA00004970"/>
    </source>
</evidence>
<evidence type="ECO:0000256" key="4">
    <source>
        <dbReference type="ARBA" id="ARBA00022605"/>
    </source>
</evidence>
<evidence type="ECO:0000256" key="6">
    <source>
        <dbReference type="ARBA" id="ARBA00023102"/>
    </source>
</evidence>
<keyword evidence="6 8" id="KW-0368">Histidine biosynthesis</keyword>
<dbReference type="SUPFAM" id="SSF89550">
    <property type="entry name" value="PHP domain-like"/>
    <property type="match status" value="1"/>
</dbReference>
<dbReference type="InterPro" id="IPR016195">
    <property type="entry name" value="Pol/histidinol_Pase-like"/>
</dbReference>
<dbReference type="EC" id="3.1.3.15" evidence="3 8"/>
<organism evidence="10 11">
    <name type="scientific">Halalkalibacter kiskunsagensis</name>
    <dbReference type="NCBI Taxonomy" id="1548599"/>
    <lineage>
        <taxon>Bacteria</taxon>
        <taxon>Bacillati</taxon>
        <taxon>Bacillota</taxon>
        <taxon>Bacilli</taxon>
        <taxon>Bacillales</taxon>
        <taxon>Bacillaceae</taxon>
        <taxon>Halalkalibacter</taxon>
    </lineage>
</organism>
<dbReference type="Gene3D" id="3.20.20.140">
    <property type="entry name" value="Metal-dependent hydrolases"/>
    <property type="match status" value="1"/>
</dbReference>
<name>A0ABV6KIU4_9BACI</name>